<evidence type="ECO:0000313" key="15">
    <source>
        <dbReference type="EMBL" id="GAV29132.1"/>
    </source>
</evidence>
<dbReference type="CDD" id="cd00078">
    <property type="entry name" value="HECTc"/>
    <property type="match status" value="1"/>
</dbReference>
<dbReference type="Proteomes" id="UP000186136">
    <property type="component" value="Unassembled WGS sequence"/>
</dbReference>
<evidence type="ECO:0000256" key="1">
    <source>
        <dbReference type="ARBA" id="ARBA00000885"/>
    </source>
</evidence>
<accession>A0A1Q2YHW4</accession>
<dbReference type="PANTHER" id="PTHR11254">
    <property type="entry name" value="HECT DOMAIN UBIQUITIN-PROTEIN LIGASE"/>
    <property type="match status" value="1"/>
</dbReference>
<evidence type="ECO:0000256" key="8">
    <source>
        <dbReference type="ARBA" id="ARBA00022816"/>
    </source>
</evidence>
<dbReference type="FunFam" id="3.30.2160.10:FF:000001">
    <property type="entry name" value="E3 ubiquitin-protein ligase NEDD4-like"/>
    <property type="match status" value="1"/>
</dbReference>
<feature type="compositionally biased region" description="Acidic residues" evidence="13">
    <location>
        <begin position="2469"/>
        <end position="2485"/>
    </location>
</feature>
<gene>
    <name evidence="15" type="ORF">PMKS-002612</name>
</gene>
<dbReference type="SUPFAM" id="SSF56204">
    <property type="entry name" value="Hect, E3 ligase catalytic domain"/>
    <property type="match status" value="1"/>
</dbReference>
<dbReference type="UniPathway" id="UPA00143"/>
<dbReference type="PANTHER" id="PTHR11254:SF67">
    <property type="entry name" value="E3 UBIQUITIN-PROTEIN LIGASE HUWE1"/>
    <property type="match status" value="1"/>
</dbReference>
<dbReference type="Pfam" id="PF14377">
    <property type="entry name" value="UBM"/>
    <property type="match status" value="1"/>
</dbReference>
<dbReference type="InterPro" id="IPR035983">
    <property type="entry name" value="Hect_E3_ubiquitin_ligase"/>
</dbReference>
<dbReference type="InterPro" id="IPR000569">
    <property type="entry name" value="HECT_dom"/>
</dbReference>
<dbReference type="FunFam" id="3.90.1750.10:FF:000003">
    <property type="entry name" value="E3 ubiquitin-protein ligase UPL1"/>
    <property type="match status" value="1"/>
</dbReference>
<name>A0A1Q2YHW4_9ASCO</name>
<feature type="region of interest" description="Disordered" evidence="13">
    <location>
        <begin position="2463"/>
        <end position="2510"/>
    </location>
</feature>
<comment type="catalytic activity">
    <reaction evidence="1">
        <text>S-ubiquitinyl-[E2 ubiquitin-conjugating enzyme]-L-cysteine + [acceptor protein]-L-lysine = [E2 ubiquitin-conjugating enzyme]-L-cysteine + N(6)-ubiquitinyl-[acceptor protein]-L-lysine.</text>
        <dbReference type="EC" id="2.3.2.26"/>
    </reaction>
</comment>
<dbReference type="GO" id="GO:0005634">
    <property type="term" value="C:nucleus"/>
    <property type="evidence" value="ECO:0007669"/>
    <property type="project" value="UniProtKB-SubCell"/>
</dbReference>
<feature type="region of interest" description="Disordered" evidence="13">
    <location>
        <begin position="2339"/>
        <end position="2388"/>
    </location>
</feature>
<evidence type="ECO:0000313" key="16">
    <source>
        <dbReference type="Proteomes" id="UP000186136"/>
    </source>
</evidence>
<dbReference type="GO" id="GO:0005737">
    <property type="term" value="C:cytoplasm"/>
    <property type="evidence" value="ECO:0007669"/>
    <property type="project" value="TreeGrafter"/>
</dbReference>
<dbReference type="PROSITE" id="PS50237">
    <property type="entry name" value="HECT"/>
    <property type="match status" value="1"/>
</dbReference>
<reference evidence="15 16" key="1">
    <citation type="submission" date="2016-08" db="EMBL/GenBank/DDBJ databases">
        <title>Whole genome shotgun sequence of Pichia membranifaciens KS47-1.</title>
        <authorList>
            <person name="Konishi M."/>
            <person name="Ishida M."/>
            <person name="Arakawa T."/>
            <person name="Kato Y."/>
            <person name="Horiuchi J."/>
        </authorList>
    </citation>
    <scope>NUCLEOTIDE SEQUENCE [LARGE SCALE GENOMIC DNA]</scope>
    <source>
        <strain evidence="15 16">KS47-1</strain>
    </source>
</reference>
<dbReference type="FunFam" id="3.30.2410.10:FF:000004">
    <property type="entry name" value="E3 ubiquitin-protein ligase HUWE1, variant"/>
    <property type="match status" value="1"/>
</dbReference>
<evidence type="ECO:0000256" key="10">
    <source>
        <dbReference type="ARBA" id="ARBA00034494"/>
    </source>
</evidence>
<evidence type="ECO:0000256" key="3">
    <source>
        <dbReference type="ARBA" id="ARBA00004906"/>
    </source>
</evidence>
<keyword evidence="6" id="KW-0808">Transferase</keyword>
<dbReference type="SMART" id="SM00119">
    <property type="entry name" value="HECTc"/>
    <property type="match status" value="1"/>
</dbReference>
<evidence type="ECO:0000256" key="7">
    <source>
        <dbReference type="ARBA" id="ARBA00022786"/>
    </source>
</evidence>
<feature type="active site" description="Glycyl thioester intermediate" evidence="12">
    <location>
        <position position="3350"/>
    </location>
</feature>
<keyword evidence="9" id="KW-0539">Nucleus</keyword>
<dbReference type="OrthoDB" id="8068875at2759"/>
<protein>
    <recommendedName>
        <fullName evidence="4">HECT-type E3 ubiquitin transferase</fullName>
        <ecNumber evidence="4">2.3.2.26</ecNumber>
    </recommendedName>
    <alternativeName>
        <fullName evidence="11">HECT-type E3 ubiquitin transferase TOM1</fullName>
    </alternativeName>
</protein>
<keyword evidence="7 12" id="KW-0833">Ubl conjugation pathway</keyword>
<feature type="compositionally biased region" description="Acidic residues" evidence="13">
    <location>
        <begin position="2493"/>
        <end position="2510"/>
    </location>
</feature>
<dbReference type="InterPro" id="IPR050409">
    <property type="entry name" value="E3_ubiq-protein_ligase"/>
</dbReference>
<dbReference type="EC" id="2.3.2.26" evidence="4"/>
<dbReference type="GO" id="GO:0006511">
    <property type="term" value="P:ubiquitin-dependent protein catabolic process"/>
    <property type="evidence" value="ECO:0007669"/>
    <property type="project" value="TreeGrafter"/>
</dbReference>
<dbReference type="Pfam" id="PF00632">
    <property type="entry name" value="HECT"/>
    <property type="match status" value="1"/>
</dbReference>
<proteinExistence type="inferred from homology"/>
<dbReference type="InterPro" id="IPR010309">
    <property type="entry name" value="E3_Ub_ligase_DUF908"/>
</dbReference>
<evidence type="ECO:0000256" key="2">
    <source>
        <dbReference type="ARBA" id="ARBA00004123"/>
    </source>
</evidence>
<dbReference type="Pfam" id="PF06012">
    <property type="entry name" value="DUF908"/>
    <property type="match status" value="1"/>
</dbReference>
<sequence length="3383" mass="385737">MLIQLKNSIDPEEAIPDNLKAHIDYLTNCPIEDLIKKLSTLYPKDWDGTRPNLKHYVSLLNRIDKIYENHIQKYKLNEDYIAPLDVPHDEVEIITTCVNYSNQLLEYSTSRDIYNSHGYIADLMFSNSLDIKISVLKLTCCLSEKFASHYPMKFTLSKKHRDLLVDFIKRFPLQSIRTTPGPTPIEVKQYEQQAASINKAISIAPEVGPDLQSSSKKQKKLKTKDSDKNIIHISLYDCIRPDFVTPSSWKILNYEYYKTGSVIKSEKQDSSRHGKKKKLEKDKTGEGLRTFKLSSESLKKLSMQQIFDKAANVIPKEKWCDFVLHVYIAIAYSGKSFECLALRGKLVTFKCYSVAAAASNITYGTFVGLVFDEEPYLLSYMCDLVNPDNHVPREPCIATLRAFVNISNRKNGASDLMRALGGNVSHGLLFHILKAILKQTKENKFNNDQTYMNYIYNILANLLENKSLAIHLRAAGLMKIFLDFLSLRNNYRMTRSGPLHLIEIFIERLSDAFEEFVTNDGFNVLINLLDFEVQFAIDNPDYEGGAPKGSNLSHVITARQVKLLNFLLRLVNSLISTYPGDRMRNLYDSPMLKSIIKIMQNPKLFGYELLFDCIRIITTIINSEPTAYSILNEAGVIDTFFNSFSTFLLPDSELLLELPDVINAISLNNGGLTKVKETKAISTLFSIFTNIEICKQLVELENVMSLGHAIDELARHHPELKDDINEEVLKLINIIPESVQFDAVDFYQSPNGSLYCSQSDENIHSEPNSASLERWESSDKASVIQCTLIFLASMFENSKEWKRLYGHIDMNNLFKFITLKNAPFDYSLSKTIIHFRNIIKWIDQTTRSYCLPFLKERLAGTLNKLHEFTYHPNDDESFFLQFENADEAGRETAREIISNLGIMNCLLFVLSDFYSKLHKYQPNKILDIAQAFGSEDGLNLIGELCLFYRRLAIEEVLLHVYTPPSVAQNAFTLVQSISPKQKEIGVPPSESCDWNGNSAKFKNISIMYFNFSRSKFWLRNVFNSFCSINWGRRSESKTLFGVSARYAVGIINQYTSVTLDMLTRINTSNEQIKYGYLFCMLNQLSLNIFHSFGVSAAVNPTMSICLLQNKKFPLLKDLAVDLFSMLGTFEKSKIDFFAEKSYISIELESLVPAVIDQILNMHADVGAVNVIGTLPNAHKLYKYLGPEKSEYGSEVLVSIQVQAAIADFILLQELTSANRLNILNRFPTKIPVSLIEDIILLSKCAFASFKSHSLTFKGRLYPIAAETTAPSDYNINFLENLGIPRDAAKEILLFFGDDIPKLLKETPENLDETFGIIDNVKWEDVLKQKYVPPLVESIHLNYSPNYDIDTIDDLYFHRGAEEVNFISHWIKIAQLYPESASGVADLLFSVFGNSLSESMEDVLDPLFAVVKAMDFDSEDQEENEKLSSTLKLFGYIVGRLSLPKYFSLIENFAKFLSQHMTENNVKKPWFASALTIFSKLFSETKIPFAPQAPKVSVPSKFSPYLISHPDIFSISPESEASLLDLLLNLEVIQTEEVAIEVANILLMLCTDDARIKTLAGSKIMHSLVYFIKKEHCSVRLQSQVINVLRRSVESEHIVKSYFEKDINQTFSAKSKKNKVKDLKIFLEENSALVLRNPSIFCEVVGESCIVKRINRHFKSPLISILDDEEKEILKKHGVDVNQTHDHPDQNTSEIMNFLLSELITISRKDLMVGSQDDGVSKNDKEADDINTLVSNNNSLAYAVFLLQSVSELLFSYTSCKTEFLTFSKKERNKSDKKPRSTALNMLVHRFITINPFEKEETSTHKVHQLLASLGYACILGLVSTVPSKGAEYINTSVSDSDVAFARKFTADSLIKVIKDTEQSNKSSVVKYGRIVDILNLIRKLCGESFNNAVSVSTDPFITKNDKYYFAKELLEKKTGNVATNILAKLDTNFPYTEQVADSVLKLVSLLGEIKVEYQDAFKADQQSTDVEEEVFDEELEYKDDAPDLLKNSTLGMYDLEDVEDEDDFDDDFDDDFNDEFLVDDGIEIILSDNDRGTGSDIDDDMDSNNDDGMEEDTDGDDQDHDIESDDIDNMEGVGDDDMGNPGYDNHGLHDEQIDFVYDSDASDNSDDEMMYEHEIDDYVSNEEGDLVSGDEMSDDEHYMRGDSSGSDSETVDDSGENVIELDLQSIDENDEESGSDSDDSVILQEWLDELENDHGRNGQRSRRPSVVSLNANNSDQMFPTGILFPQMGSNIPLPTEYVGNDTRSTLLEFTQSLFDRRNNNQIQGLLDFRRVFEPLIFSKRASQLNSVLIKSTAQRWQETSELYSGKNITYRAIPEIINRLYNKSEIVNEEYKRVKEDKERKQREKQEEEKKRQNEWLQKERNLEFEREQESSNNAEATSNEPSEPVYVEIGGMDVDISGTGIDPEFLLALPDVMRQEVYEQQVHQARIEDRGREAIGFIRNLSLGSNQFNFGFGASANSDNNLIDGDDDNDDDDDDDEDGNDGFGYGLENDEDDDNDDVDDDIEDDVDNSEFGLRLRDERGSVEMQRTEVPVSDNLATEAKSRKPSKIYFTALVDKPGIAALLKLLFIPQVYYKRELFFKAIAYLCLSKHSRAEVISIILYVLQEGIKDQNLLSCVYNQICNRANMTSSRESAESTQLHKQNIQYPVACTVVSLATQSIDVIQYLLENETSMRFHFLADQEGSTFMKKTSKKNKLKDSSFKFPINILLNLLENKIIKEDTNLMDILSRSIQIATRPLPTMKLKLNELEKESEQIKKLPQLPHIPDRSLKQIINILVADECANKVFQQTIVSIQNLSVLENARIVFPKELSKKATYLSSKIAKELRDLINDLRNSKKDFESLSSLSQFSSGASDQAKLLRVLTALDYLYQAKDNDADDIEELKLLYKNSALGPLWGALSDCLKLLREDDNMNYIAFILSPLIEALMVVCKHSKVQRMNTLDVLKYEDERELDFAKEPIESLFFTFTEEHKKILNHMIRNNPKLMSGPFSVLIRNPKVLEFDNKRVYFEQKLHGEFVNETREKLPINIRRNQVFLDSYRSIFFKPSDKIRKSILEIHFNGEEGVDAGGVTREWYQVLSRQMFDPNYALFIPVASDKTTFHPNRTSWVNPEHLSFFKFVGMIIGKAVYDGYVLDCHFSRAVFKRMLGKPVSLKDMESLDLDYYKSLVWMLENDITDIIVETFSVETDDYGEHKIIDLIPNGRDIAVTEENKQEYVKAIVEYRLLTSVKEQMDNFLEGFYSMIPQDLVSIFDEQELELLVSGLPDIDVDDWKNNTIYENYSPSSPQVQWFWRAVKSFDVEERAKLLQFATGTSKVPLNGFKELTGMTGISKFSIHRVYNATDRLPTAHTCFNQIDLPEYQNYTRLRNALLLALREGHEGFGFA</sequence>
<dbReference type="GO" id="GO:0061630">
    <property type="term" value="F:ubiquitin protein ligase activity"/>
    <property type="evidence" value="ECO:0007669"/>
    <property type="project" value="UniProtKB-EC"/>
</dbReference>
<evidence type="ECO:0000256" key="4">
    <source>
        <dbReference type="ARBA" id="ARBA00012485"/>
    </source>
</evidence>
<dbReference type="GO" id="GO:0051028">
    <property type="term" value="P:mRNA transport"/>
    <property type="evidence" value="ECO:0007669"/>
    <property type="project" value="UniProtKB-KW"/>
</dbReference>
<comment type="subcellular location">
    <subcellularLocation>
        <location evidence="2">Nucleus</location>
    </subcellularLocation>
</comment>
<dbReference type="InterPro" id="IPR025527">
    <property type="entry name" value="HUWE1/Rev1_UBM"/>
</dbReference>
<dbReference type="SUPFAM" id="SSF48371">
    <property type="entry name" value="ARM repeat"/>
    <property type="match status" value="1"/>
</dbReference>
<evidence type="ECO:0000256" key="11">
    <source>
        <dbReference type="ARBA" id="ARBA00076267"/>
    </source>
</evidence>
<feature type="compositionally biased region" description="Acidic residues" evidence="13">
    <location>
        <begin position="2040"/>
        <end position="2082"/>
    </location>
</feature>
<dbReference type="GO" id="GO:0000209">
    <property type="term" value="P:protein polyubiquitination"/>
    <property type="evidence" value="ECO:0007669"/>
    <property type="project" value="TreeGrafter"/>
</dbReference>
<evidence type="ECO:0000256" key="6">
    <source>
        <dbReference type="ARBA" id="ARBA00022679"/>
    </source>
</evidence>
<feature type="region of interest" description="Disordered" evidence="13">
    <location>
        <begin position="2122"/>
        <end position="2157"/>
    </location>
</feature>
<evidence type="ECO:0000259" key="14">
    <source>
        <dbReference type="PROSITE" id="PS50237"/>
    </source>
</evidence>
<feature type="domain" description="HECT" evidence="14">
    <location>
        <begin position="3047"/>
        <end position="3383"/>
    </location>
</feature>
<comment type="similarity">
    <text evidence="10">Belongs to the UPL family. TOM1/PTR1 subfamily.</text>
</comment>
<dbReference type="Gene3D" id="3.90.1750.10">
    <property type="entry name" value="Hect, E3 ligase catalytic domains"/>
    <property type="match status" value="1"/>
</dbReference>
<feature type="compositionally biased region" description="Polar residues" evidence="13">
    <location>
        <begin position="2375"/>
        <end position="2386"/>
    </location>
</feature>
<keyword evidence="5" id="KW-0813">Transport</keyword>
<feature type="compositionally biased region" description="Basic and acidic residues" evidence="13">
    <location>
        <begin position="2339"/>
        <end position="2374"/>
    </location>
</feature>
<feature type="region of interest" description="Disordered" evidence="13">
    <location>
        <begin position="2031"/>
        <end position="2093"/>
    </location>
</feature>
<dbReference type="Gene3D" id="3.30.2410.10">
    <property type="entry name" value="Hect, E3 ligase catalytic domain"/>
    <property type="match status" value="1"/>
</dbReference>
<comment type="caution">
    <text evidence="15">The sequence shown here is derived from an EMBL/GenBank/DDBJ whole genome shotgun (WGS) entry which is preliminary data.</text>
</comment>
<dbReference type="InterPro" id="IPR016024">
    <property type="entry name" value="ARM-type_fold"/>
</dbReference>
<feature type="region of interest" description="Disordered" evidence="13">
    <location>
        <begin position="2196"/>
        <end position="2216"/>
    </location>
</feature>
<dbReference type="InterPro" id="IPR010314">
    <property type="entry name" value="E3_Ub_ligase_DUF913"/>
</dbReference>
<dbReference type="Pfam" id="PF06025">
    <property type="entry name" value="DUF913"/>
    <property type="match status" value="1"/>
</dbReference>
<organism evidence="15 16">
    <name type="scientific">Pichia membranifaciens</name>
    <dbReference type="NCBI Taxonomy" id="4926"/>
    <lineage>
        <taxon>Eukaryota</taxon>
        <taxon>Fungi</taxon>
        <taxon>Dikarya</taxon>
        <taxon>Ascomycota</taxon>
        <taxon>Saccharomycotina</taxon>
        <taxon>Pichiomycetes</taxon>
        <taxon>Pichiales</taxon>
        <taxon>Pichiaceae</taxon>
        <taxon>Pichia</taxon>
    </lineage>
</organism>
<evidence type="ECO:0000256" key="12">
    <source>
        <dbReference type="PROSITE-ProRule" id="PRU00104"/>
    </source>
</evidence>
<keyword evidence="16" id="KW-1185">Reference proteome</keyword>
<keyword evidence="8" id="KW-0509">mRNA transport</keyword>
<evidence type="ECO:0000256" key="13">
    <source>
        <dbReference type="SAM" id="MobiDB-lite"/>
    </source>
</evidence>
<comment type="pathway">
    <text evidence="3">Protein modification; protein ubiquitination.</text>
</comment>
<dbReference type="EMBL" id="BDGI01000102">
    <property type="protein sequence ID" value="GAV29132.1"/>
    <property type="molecule type" value="Genomic_DNA"/>
</dbReference>
<dbReference type="Gene3D" id="3.30.2160.10">
    <property type="entry name" value="Hect, E3 ligase catalytic domain"/>
    <property type="match status" value="1"/>
</dbReference>
<evidence type="ECO:0000256" key="9">
    <source>
        <dbReference type="ARBA" id="ARBA00023242"/>
    </source>
</evidence>
<evidence type="ECO:0000256" key="5">
    <source>
        <dbReference type="ARBA" id="ARBA00022448"/>
    </source>
</evidence>